<keyword evidence="3" id="KW-1185">Reference proteome</keyword>
<sequence>MKYVERPAVYIDKDIDISDERVNRLKEEVEITGNIYAEERLSASFLEYAGEEEWDHFWTKVFTLRRMREVMGKGSKRELFDFQSDHKYLLMAYSPSIQKQLGRLLARGREVPFYELKEEYSQLLTKALETPPTRERHINACQHIAGHVKRQLSQEEKTLLENRLEQYGSGEISLHVVRRTLKEWADKYEDSYIQSQAYLKPHPFVEV</sequence>
<dbReference type="STRING" id="570947.SAMN05421687_102281"/>
<evidence type="ECO:0000259" key="1">
    <source>
        <dbReference type="Pfam" id="PF08349"/>
    </source>
</evidence>
<dbReference type="Proteomes" id="UP000187608">
    <property type="component" value="Unassembled WGS sequence"/>
</dbReference>
<organism evidence="2 3">
    <name type="scientific">Salimicrobium flavidum</name>
    <dbReference type="NCBI Taxonomy" id="570947"/>
    <lineage>
        <taxon>Bacteria</taxon>
        <taxon>Bacillati</taxon>
        <taxon>Bacillota</taxon>
        <taxon>Bacilli</taxon>
        <taxon>Bacillales</taxon>
        <taxon>Bacillaceae</taxon>
        <taxon>Salimicrobium</taxon>
    </lineage>
</organism>
<gene>
    <name evidence="2" type="ORF">SAMN05421687_102281</name>
</gene>
<dbReference type="Pfam" id="PF08349">
    <property type="entry name" value="DUF1722"/>
    <property type="match status" value="1"/>
</dbReference>
<dbReference type="InterPro" id="IPR013560">
    <property type="entry name" value="DUF1722"/>
</dbReference>
<dbReference type="RefSeq" id="WP_076557205.1">
    <property type="nucleotide sequence ID" value="NZ_FTOC01000002.1"/>
</dbReference>
<name>A0A1N7IV01_9BACI</name>
<dbReference type="PANTHER" id="PTHR30087">
    <property type="entry name" value="INNER MEMBRANE PROTEIN"/>
    <property type="match status" value="1"/>
</dbReference>
<reference evidence="3" key="1">
    <citation type="submission" date="2017-01" db="EMBL/GenBank/DDBJ databases">
        <authorList>
            <person name="Varghese N."/>
            <person name="Submissions S."/>
        </authorList>
    </citation>
    <scope>NUCLEOTIDE SEQUENCE [LARGE SCALE GENOMIC DNA]</scope>
    <source>
        <strain evidence="3">DSM 23127</strain>
    </source>
</reference>
<evidence type="ECO:0000313" key="3">
    <source>
        <dbReference type="Proteomes" id="UP000187608"/>
    </source>
</evidence>
<protein>
    <submittedName>
        <fullName evidence="2">Uncharacterized conserved protein YbgA, DUF1722 family</fullName>
    </submittedName>
</protein>
<feature type="domain" description="DUF1722" evidence="1">
    <location>
        <begin position="87"/>
        <end position="203"/>
    </location>
</feature>
<evidence type="ECO:0000313" key="2">
    <source>
        <dbReference type="EMBL" id="SIS40939.1"/>
    </source>
</evidence>
<dbReference type="EMBL" id="FTOC01000002">
    <property type="protein sequence ID" value="SIS40939.1"/>
    <property type="molecule type" value="Genomic_DNA"/>
</dbReference>
<dbReference type="OrthoDB" id="9797779at2"/>
<accession>A0A1N7IV01</accession>
<proteinExistence type="predicted"/>
<dbReference type="AlphaFoldDB" id="A0A1N7IV01"/>
<dbReference type="PANTHER" id="PTHR30087:SF1">
    <property type="entry name" value="HYPOTHETICAL CYTOSOLIC PROTEIN"/>
    <property type="match status" value="1"/>
</dbReference>